<feature type="transmembrane region" description="Helical" evidence="1">
    <location>
        <begin position="67"/>
        <end position="87"/>
    </location>
</feature>
<keyword evidence="1" id="KW-0472">Membrane</keyword>
<name>A0AAN9X5G5_PSOTE</name>
<evidence type="ECO:0000313" key="3">
    <source>
        <dbReference type="Proteomes" id="UP001386955"/>
    </source>
</evidence>
<keyword evidence="3" id="KW-1185">Reference proteome</keyword>
<evidence type="ECO:0008006" key="4">
    <source>
        <dbReference type="Google" id="ProtNLM"/>
    </source>
</evidence>
<reference evidence="2 3" key="1">
    <citation type="submission" date="2024-01" db="EMBL/GenBank/DDBJ databases">
        <title>The genomes of 5 underutilized Papilionoideae crops provide insights into root nodulation and disease resistanc.</title>
        <authorList>
            <person name="Jiang F."/>
        </authorList>
    </citation>
    <scope>NUCLEOTIDE SEQUENCE [LARGE SCALE GENOMIC DNA]</scope>
    <source>
        <strain evidence="2">DUOXIRENSHENG_FW03</strain>
        <tissue evidence="2">Leaves</tissue>
    </source>
</reference>
<comment type="caution">
    <text evidence="2">The sequence shown here is derived from an EMBL/GenBank/DDBJ whole genome shotgun (WGS) entry which is preliminary data.</text>
</comment>
<dbReference type="Proteomes" id="UP001386955">
    <property type="component" value="Unassembled WGS sequence"/>
</dbReference>
<sequence length="117" mass="13370">MGGETAETPTHPRCVMSSPESTLSTWLHKSEPNTTPLISSSLLSTLSLFSTLLLFSFFFFLSSFSFYLFYLFILFLLPLLLHLRFFALRLLRFSVFAVFLLDPSLDHSESSVVEFVE</sequence>
<accession>A0AAN9X5G5</accession>
<keyword evidence="1" id="KW-0812">Transmembrane</keyword>
<dbReference type="EMBL" id="JAYMYS010000008">
    <property type="protein sequence ID" value="KAK7384825.1"/>
    <property type="molecule type" value="Genomic_DNA"/>
</dbReference>
<feature type="transmembrane region" description="Helical" evidence="1">
    <location>
        <begin position="37"/>
        <end position="61"/>
    </location>
</feature>
<keyword evidence="1" id="KW-1133">Transmembrane helix</keyword>
<organism evidence="2 3">
    <name type="scientific">Psophocarpus tetragonolobus</name>
    <name type="common">Winged bean</name>
    <name type="synonym">Dolichos tetragonolobus</name>
    <dbReference type="NCBI Taxonomy" id="3891"/>
    <lineage>
        <taxon>Eukaryota</taxon>
        <taxon>Viridiplantae</taxon>
        <taxon>Streptophyta</taxon>
        <taxon>Embryophyta</taxon>
        <taxon>Tracheophyta</taxon>
        <taxon>Spermatophyta</taxon>
        <taxon>Magnoliopsida</taxon>
        <taxon>eudicotyledons</taxon>
        <taxon>Gunneridae</taxon>
        <taxon>Pentapetalae</taxon>
        <taxon>rosids</taxon>
        <taxon>fabids</taxon>
        <taxon>Fabales</taxon>
        <taxon>Fabaceae</taxon>
        <taxon>Papilionoideae</taxon>
        <taxon>50 kb inversion clade</taxon>
        <taxon>NPAAA clade</taxon>
        <taxon>indigoferoid/millettioid clade</taxon>
        <taxon>Phaseoleae</taxon>
        <taxon>Psophocarpus</taxon>
    </lineage>
</organism>
<evidence type="ECO:0000313" key="2">
    <source>
        <dbReference type="EMBL" id="KAK7384825.1"/>
    </source>
</evidence>
<evidence type="ECO:0000256" key="1">
    <source>
        <dbReference type="SAM" id="Phobius"/>
    </source>
</evidence>
<protein>
    <recommendedName>
        <fullName evidence="4">Transmembrane protein</fullName>
    </recommendedName>
</protein>
<proteinExistence type="predicted"/>
<gene>
    <name evidence="2" type="ORF">VNO78_30528</name>
</gene>
<dbReference type="AlphaFoldDB" id="A0AAN9X5G5"/>